<feature type="region of interest" description="Disordered" evidence="1">
    <location>
        <begin position="295"/>
        <end position="319"/>
    </location>
</feature>
<evidence type="ECO:0000313" key="3">
    <source>
        <dbReference type="EMBL" id="VEV98871.1"/>
    </source>
</evidence>
<protein>
    <recommendedName>
        <fullName evidence="4">Lipoprotein</fullName>
    </recommendedName>
</protein>
<accession>A0A653E9T3</accession>
<keyword evidence="2" id="KW-0732">Signal</keyword>
<dbReference type="EMBL" id="LR215729">
    <property type="protein sequence ID" value="VEV98871.1"/>
    <property type="molecule type" value="Genomic_DNA"/>
</dbReference>
<evidence type="ECO:0008006" key="4">
    <source>
        <dbReference type="Google" id="ProtNLM"/>
    </source>
</evidence>
<proteinExistence type="predicted"/>
<dbReference type="RefSeq" id="WP_150549176.1">
    <property type="nucleotide sequence ID" value="NZ_LR215729.2"/>
</dbReference>
<dbReference type="PROSITE" id="PS51257">
    <property type="entry name" value="PROKAR_LIPOPROTEIN"/>
    <property type="match status" value="1"/>
</dbReference>
<dbReference type="AlphaFoldDB" id="A0A653E9T3"/>
<reference evidence="3" key="1">
    <citation type="submission" date="2019-02" db="EMBL/GenBank/DDBJ databases">
        <authorList>
            <consortium name="Genoscope - CEA"/>
            <person name="William W."/>
        </authorList>
    </citation>
    <scope>NUCLEOTIDE SEQUENCE [LARGE SCALE GENOMIC DNA]</scope>
    <source>
        <strain evidence="3">YSy11</strain>
    </source>
</reference>
<evidence type="ECO:0000256" key="1">
    <source>
        <dbReference type="SAM" id="MobiDB-lite"/>
    </source>
</evidence>
<feature type="chain" id="PRO_5024788684" description="Lipoprotein" evidence="2">
    <location>
        <begin position="20"/>
        <end position="319"/>
    </location>
</feature>
<gene>
    <name evidence="3" type="ORF">PMYSY11_3827</name>
</gene>
<organism evidence="3">
    <name type="scientific">Pseudomonas marincola</name>
    <dbReference type="NCBI Taxonomy" id="437900"/>
    <lineage>
        <taxon>Bacteria</taxon>
        <taxon>Pseudomonadati</taxon>
        <taxon>Pseudomonadota</taxon>
        <taxon>Gammaproteobacteria</taxon>
        <taxon>Pseudomonadales</taxon>
        <taxon>Pseudomonadaceae</taxon>
        <taxon>Pseudomonas</taxon>
    </lineage>
</organism>
<feature type="signal peptide" evidence="2">
    <location>
        <begin position="1"/>
        <end position="19"/>
    </location>
</feature>
<evidence type="ECO:0000256" key="2">
    <source>
        <dbReference type="SAM" id="SignalP"/>
    </source>
</evidence>
<sequence>MRALLFLSLSAVLTGCTSAPQTPREPLVFANQPQTVESQLAVVRAAADKYRDFSVAEREGWKVFGDDAPLMGYHYSGPAPDYVSGDQLDFSQPNNLMYTDINGKKVLTGVAFVVRIGDGEPLPEGFAGNQDHWHVHDFIRAIDAATEERPFIGWLADRWIDKNYRSKGDNRGRLAMVHAWVTLPNPDGVFASVNRCLAYIKLGLPESYWQGASVEAARGLNLATGGGCEAVNGTLWIADVESEQEDAIKQACARSAEEVRTALRSQNKAQVNSAGESAWQHFDETWQRVLSPVQKERVKAMSEHGMDSHDEADHTQHAH</sequence>
<name>A0A653E9T3_9PSED</name>